<sequence>MPSDSPQKRTSYATGPPLTQDELENGLKEELHRATFEAPVAEFGSSDTRISEIAEFIFSKISSTSLTEQGMGRKPAKKRPKLNKRSHHEEIVQLLNETIATFLTYTPAPASHHSKLEFVKYDARMGGAPPVQPDIMGCHSTSQYSQKRKETMEAEAELKAAEERQTSGPEEASNKKKEIRDLRAILKAKFALEWSEAEIAVEVKENWAHMLLQGTTYGRALMLTRKSRLWSLVICVNHIQKNVRFVFFHRGGMLASELYSFKTESGLRDYAHMMAFVLTRKNHFEAGMDPSRTDTLIHLPHLGLWQWECNLWYRASLCGRSTEVIRLKKFDASHPVDPTDGPSDSVKVSRPFTNLTSAQLAAMRAVRRIDTGPPPTTPTFHWVPSLELDENPIKLILKDSWPHASRADNEAKMFAAAQGMFGIPDVIVAYEPIEVHAGDHCIYTQFFDGDITKIKYFSAYGGTPADNPENIRPELRYSNYFEGGWVQRDISDGNVLLHETPPRFEDGRRINPPPASRNGKTYNQPVCLAFITDGDQAIRWAEARSNTHRSGTVPFMSIRLLKTWTMTGRAEDELVKGPHTPLDDLESFLWLFVWFLLSGGAGSALLSPEENQYWKDLSLENHPRILAGNKSDFFIYVRDWKQDRVSYKDIFLAKEMPLLQKWFNLLHDKQLDMKDLVTAAPEDFHDRGKALCDGALKEMIETGLQAMGSLNEEWSKS</sequence>
<dbReference type="Pfam" id="PF17667">
    <property type="entry name" value="Pkinase_fungal"/>
    <property type="match status" value="1"/>
</dbReference>
<evidence type="ECO:0000313" key="4">
    <source>
        <dbReference type="Proteomes" id="UP001219525"/>
    </source>
</evidence>
<dbReference type="EMBL" id="JARJCW010000002">
    <property type="protein sequence ID" value="KAJ7229134.1"/>
    <property type="molecule type" value="Genomic_DNA"/>
</dbReference>
<proteinExistence type="predicted"/>
<accession>A0AAD6YUN4</accession>
<dbReference type="Proteomes" id="UP001219525">
    <property type="component" value="Unassembled WGS sequence"/>
</dbReference>
<protein>
    <recommendedName>
        <fullName evidence="2">Fungal-type protein kinase domain-containing protein</fullName>
    </recommendedName>
</protein>
<organism evidence="3 4">
    <name type="scientific">Mycena pura</name>
    <dbReference type="NCBI Taxonomy" id="153505"/>
    <lineage>
        <taxon>Eukaryota</taxon>
        <taxon>Fungi</taxon>
        <taxon>Dikarya</taxon>
        <taxon>Basidiomycota</taxon>
        <taxon>Agaricomycotina</taxon>
        <taxon>Agaricomycetes</taxon>
        <taxon>Agaricomycetidae</taxon>
        <taxon>Agaricales</taxon>
        <taxon>Marasmiineae</taxon>
        <taxon>Mycenaceae</taxon>
        <taxon>Mycena</taxon>
    </lineage>
</organism>
<reference evidence="3" key="1">
    <citation type="submission" date="2023-03" db="EMBL/GenBank/DDBJ databases">
        <title>Massive genome expansion in bonnet fungi (Mycena s.s.) driven by repeated elements and novel gene families across ecological guilds.</title>
        <authorList>
            <consortium name="Lawrence Berkeley National Laboratory"/>
            <person name="Harder C.B."/>
            <person name="Miyauchi S."/>
            <person name="Viragh M."/>
            <person name="Kuo A."/>
            <person name="Thoen E."/>
            <person name="Andreopoulos B."/>
            <person name="Lu D."/>
            <person name="Skrede I."/>
            <person name="Drula E."/>
            <person name="Henrissat B."/>
            <person name="Morin E."/>
            <person name="Kohler A."/>
            <person name="Barry K."/>
            <person name="LaButti K."/>
            <person name="Morin E."/>
            <person name="Salamov A."/>
            <person name="Lipzen A."/>
            <person name="Mereny Z."/>
            <person name="Hegedus B."/>
            <person name="Baldrian P."/>
            <person name="Stursova M."/>
            <person name="Weitz H."/>
            <person name="Taylor A."/>
            <person name="Grigoriev I.V."/>
            <person name="Nagy L.G."/>
            <person name="Martin F."/>
            <person name="Kauserud H."/>
        </authorList>
    </citation>
    <scope>NUCLEOTIDE SEQUENCE</scope>
    <source>
        <strain evidence="3">9144</strain>
    </source>
</reference>
<dbReference type="InterPro" id="IPR040976">
    <property type="entry name" value="Pkinase_fungal"/>
</dbReference>
<evidence type="ECO:0000259" key="2">
    <source>
        <dbReference type="Pfam" id="PF17667"/>
    </source>
</evidence>
<feature type="domain" description="Fungal-type protein kinase" evidence="2">
    <location>
        <begin position="480"/>
        <end position="595"/>
    </location>
</feature>
<feature type="compositionally biased region" description="Polar residues" evidence="1">
    <location>
        <begin position="1"/>
        <end position="13"/>
    </location>
</feature>
<name>A0AAD6YUN4_9AGAR</name>
<gene>
    <name evidence="3" type="ORF">GGX14DRAFT_616962</name>
</gene>
<feature type="region of interest" description="Disordered" evidence="1">
    <location>
        <begin position="1"/>
        <end position="26"/>
    </location>
</feature>
<comment type="caution">
    <text evidence="3">The sequence shown here is derived from an EMBL/GenBank/DDBJ whole genome shotgun (WGS) entry which is preliminary data.</text>
</comment>
<dbReference type="AlphaFoldDB" id="A0AAD6YUN4"/>
<evidence type="ECO:0000256" key="1">
    <source>
        <dbReference type="SAM" id="MobiDB-lite"/>
    </source>
</evidence>
<keyword evidence="4" id="KW-1185">Reference proteome</keyword>
<evidence type="ECO:0000313" key="3">
    <source>
        <dbReference type="EMBL" id="KAJ7229134.1"/>
    </source>
</evidence>